<dbReference type="Gene3D" id="2.60.120.10">
    <property type="entry name" value="Jelly Rolls"/>
    <property type="match status" value="1"/>
</dbReference>
<accession>A0ABW2Q1Z0</accession>
<proteinExistence type="predicted"/>
<dbReference type="SUPFAM" id="SSF51182">
    <property type="entry name" value="RmlC-like cupins"/>
    <property type="match status" value="1"/>
</dbReference>
<gene>
    <name evidence="1" type="ORF">ACFQQL_00180</name>
</gene>
<dbReference type="RefSeq" id="WP_382390028.1">
    <property type="nucleotide sequence ID" value="NZ_JBHTCQ010000001.1"/>
</dbReference>
<sequence>MADLDERAEAHLVAARGDERGRSAELLVRDGPLRQTVIALTAGSVLEEHNTPDAASIQVLRGRVRITGPQTIEMGAGDLQTLAHDRHGVLAIQDAVLLLTAVTGVGPTGGPERAR</sequence>
<dbReference type="InterPro" id="IPR011051">
    <property type="entry name" value="RmlC_Cupin_sf"/>
</dbReference>
<dbReference type="InterPro" id="IPR014710">
    <property type="entry name" value="RmlC-like_jellyroll"/>
</dbReference>
<organism evidence="1 2">
    <name type="scientific">Georgenia alba</name>
    <dbReference type="NCBI Taxonomy" id="2233858"/>
    <lineage>
        <taxon>Bacteria</taxon>
        <taxon>Bacillati</taxon>
        <taxon>Actinomycetota</taxon>
        <taxon>Actinomycetes</taxon>
        <taxon>Micrococcales</taxon>
        <taxon>Bogoriellaceae</taxon>
        <taxon>Georgenia</taxon>
    </lineage>
</organism>
<reference evidence="2" key="1">
    <citation type="journal article" date="2019" name="Int. J. Syst. Evol. Microbiol.">
        <title>The Global Catalogue of Microorganisms (GCM) 10K type strain sequencing project: providing services to taxonomists for standard genome sequencing and annotation.</title>
        <authorList>
            <consortium name="The Broad Institute Genomics Platform"/>
            <consortium name="The Broad Institute Genome Sequencing Center for Infectious Disease"/>
            <person name="Wu L."/>
            <person name="Ma J."/>
        </authorList>
    </citation>
    <scope>NUCLEOTIDE SEQUENCE [LARGE SCALE GENOMIC DNA]</scope>
    <source>
        <strain evidence="2">JCM 1490</strain>
    </source>
</reference>
<protein>
    <submittedName>
        <fullName evidence="1">Cupin</fullName>
    </submittedName>
</protein>
<name>A0ABW2Q1Z0_9MICO</name>
<comment type="caution">
    <text evidence="1">The sequence shown here is derived from an EMBL/GenBank/DDBJ whole genome shotgun (WGS) entry which is preliminary data.</text>
</comment>
<keyword evidence="2" id="KW-1185">Reference proteome</keyword>
<evidence type="ECO:0000313" key="1">
    <source>
        <dbReference type="EMBL" id="MFC7403505.1"/>
    </source>
</evidence>
<dbReference type="Proteomes" id="UP001596455">
    <property type="component" value="Unassembled WGS sequence"/>
</dbReference>
<dbReference type="EMBL" id="JBHTCQ010000001">
    <property type="protein sequence ID" value="MFC7403505.1"/>
    <property type="molecule type" value="Genomic_DNA"/>
</dbReference>
<evidence type="ECO:0000313" key="2">
    <source>
        <dbReference type="Proteomes" id="UP001596455"/>
    </source>
</evidence>